<feature type="transmembrane region" description="Helical" evidence="2">
    <location>
        <begin position="108"/>
        <end position="135"/>
    </location>
</feature>
<feature type="region of interest" description="Disordered" evidence="1">
    <location>
        <begin position="579"/>
        <end position="628"/>
    </location>
</feature>
<dbReference type="OrthoDB" id="5990349at2759"/>
<feature type="non-terminal residue" evidence="3">
    <location>
        <position position="1"/>
    </location>
</feature>
<evidence type="ECO:0000256" key="2">
    <source>
        <dbReference type="SAM" id="Phobius"/>
    </source>
</evidence>
<protein>
    <submittedName>
        <fullName evidence="3">Uncharacterized protein</fullName>
    </submittedName>
</protein>
<feature type="compositionally biased region" description="Basic and acidic residues" evidence="1">
    <location>
        <begin position="54"/>
        <end position="63"/>
    </location>
</feature>
<feature type="region of interest" description="Disordered" evidence="1">
    <location>
        <begin position="151"/>
        <end position="171"/>
    </location>
</feature>
<keyword evidence="2" id="KW-0812">Transmembrane</keyword>
<feature type="compositionally biased region" description="Polar residues" evidence="1">
    <location>
        <begin position="7"/>
        <end position="16"/>
    </location>
</feature>
<evidence type="ECO:0000313" key="4">
    <source>
        <dbReference type="Proteomes" id="UP000225706"/>
    </source>
</evidence>
<comment type="caution">
    <text evidence="3">The sequence shown here is derived from an EMBL/GenBank/DDBJ whole genome shotgun (WGS) entry which is preliminary data.</text>
</comment>
<dbReference type="AlphaFoldDB" id="A0A2B4RYF7"/>
<keyword evidence="2" id="KW-0472">Membrane</keyword>
<feature type="region of interest" description="Disordered" evidence="1">
    <location>
        <begin position="526"/>
        <end position="549"/>
    </location>
</feature>
<gene>
    <name evidence="3" type="ORF">AWC38_SpisGene14202</name>
</gene>
<keyword evidence="2" id="KW-1133">Transmembrane helix</keyword>
<feature type="compositionally biased region" description="Basic and acidic residues" evidence="1">
    <location>
        <begin position="416"/>
        <end position="448"/>
    </location>
</feature>
<feature type="compositionally biased region" description="Basic residues" evidence="1">
    <location>
        <begin position="532"/>
        <end position="548"/>
    </location>
</feature>
<dbReference type="EMBL" id="LSMT01000283">
    <property type="protein sequence ID" value="PFX21285.1"/>
    <property type="molecule type" value="Genomic_DNA"/>
</dbReference>
<feature type="region of interest" description="Disordered" evidence="1">
    <location>
        <begin position="1"/>
        <end position="78"/>
    </location>
</feature>
<evidence type="ECO:0000256" key="1">
    <source>
        <dbReference type="SAM" id="MobiDB-lite"/>
    </source>
</evidence>
<reference evidence="4" key="1">
    <citation type="journal article" date="2017" name="bioRxiv">
        <title>Comparative analysis of the genomes of Stylophora pistillata and Acropora digitifera provides evidence for extensive differences between species of corals.</title>
        <authorList>
            <person name="Voolstra C.R."/>
            <person name="Li Y."/>
            <person name="Liew Y.J."/>
            <person name="Baumgarten S."/>
            <person name="Zoccola D."/>
            <person name="Flot J.-F."/>
            <person name="Tambutte S."/>
            <person name="Allemand D."/>
            <person name="Aranda M."/>
        </authorList>
    </citation>
    <scope>NUCLEOTIDE SEQUENCE [LARGE SCALE GENOMIC DNA]</scope>
</reference>
<feature type="region of interest" description="Disordered" evidence="1">
    <location>
        <begin position="410"/>
        <end position="448"/>
    </location>
</feature>
<evidence type="ECO:0000313" key="3">
    <source>
        <dbReference type="EMBL" id="PFX21285.1"/>
    </source>
</evidence>
<feature type="compositionally biased region" description="Basic and acidic residues" evidence="1">
    <location>
        <begin position="604"/>
        <end position="621"/>
    </location>
</feature>
<accession>A0A2B4RYF7</accession>
<dbReference type="Proteomes" id="UP000225706">
    <property type="component" value="Unassembled WGS sequence"/>
</dbReference>
<proteinExistence type="predicted"/>
<organism evidence="3 4">
    <name type="scientific">Stylophora pistillata</name>
    <name type="common">Smooth cauliflower coral</name>
    <dbReference type="NCBI Taxonomy" id="50429"/>
    <lineage>
        <taxon>Eukaryota</taxon>
        <taxon>Metazoa</taxon>
        <taxon>Cnidaria</taxon>
        <taxon>Anthozoa</taxon>
        <taxon>Hexacorallia</taxon>
        <taxon>Scleractinia</taxon>
        <taxon>Astrocoeniina</taxon>
        <taxon>Pocilloporidae</taxon>
        <taxon>Stylophora</taxon>
    </lineage>
</organism>
<name>A0A2B4RYF7_STYPI</name>
<sequence>ITAPNDKVSSGETQPFESEPFIQRGSGEGQNPDPEATANWASNELEFDASGSGKQEEMERESKTSVCKPPPGSNIRWTGLSLAYTKSNDEIRSANKGKDKKEEQKEGGLSIIATTFVAAGVFLLLMMISFFVFTWPIRKYYEYLYTSTRNADAETGKSGGEELTSVRVDSSYPPEDDYQEGYYYYYYPLEEPMPGPSQTPDIVSMFEIYFKVTPPNDKVGSGETQLFEPELFVRRKTGEGQNPDPESITNWAFNEHEYDASGSAGEQEEMEQPNNYGDWGIDTTEQFYSGSEFGHYLKSAWLPHIKTEKDVQWSSVAPRVIVPKWDHKESLKKSKEKCQEIKNRFCGKRRPSLTEEIEVAKAIILDSEMLKYEFPAAVVEERLILCREDEYSSTYKARCGQQSNEHLTTRNVEGATHQHEERKAADVMANDKKRDSRNFETRKLIKEQSSQRRNSLVDSIIIAKSIIGDCAKNKTFEKKASQRRHIIKECCLGPESDKGLNKKRVSFADELETACSVIAPDSPYRERLQHSKEKRRAIKEKTSGKRRASLSDDIEIAKSIILESPKRYTLPLNLVQEGTYTENDFEEPQSLAESDDGTASVDTSADKCELDETISEDRSPDNAKPSVP</sequence>
<keyword evidence="4" id="KW-1185">Reference proteome</keyword>